<evidence type="ECO:0000313" key="5">
    <source>
        <dbReference type="Proteomes" id="UP000011864"/>
    </source>
</evidence>
<dbReference type="AlphaFoldDB" id="K6Z1G5"/>
<dbReference type="PANTHER" id="PTHR30469:SF11">
    <property type="entry name" value="BLL4320 PROTEIN"/>
    <property type="match status" value="1"/>
</dbReference>
<organism evidence="4 5">
    <name type="scientific">Paraglaciecola psychrophila 170</name>
    <dbReference type="NCBI Taxonomy" id="1129794"/>
    <lineage>
        <taxon>Bacteria</taxon>
        <taxon>Pseudomonadati</taxon>
        <taxon>Pseudomonadota</taxon>
        <taxon>Gammaproteobacteria</taxon>
        <taxon>Alteromonadales</taxon>
        <taxon>Alteromonadaceae</taxon>
        <taxon>Paraglaciecola</taxon>
    </lineage>
</organism>
<dbReference type="Gene3D" id="2.40.30.170">
    <property type="match status" value="1"/>
</dbReference>
<keyword evidence="2" id="KW-0472">Membrane</keyword>
<keyword evidence="2" id="KW-1133">Transmembrane helix</keyword>
<proteinExistence type="inferred from homology"/>
<dbReference type="Proteomes" id="UP000011864">
    <property type="component" value="Chromosome"/>
</dbReference>
<feature type="transmembrane region" description="Helical" evidence="2">
    <location>
        <begin position="16"/>
        <end position="33"/>
    </location>
</feature>
<keyword evidence="2" id="KW-0812">Transmembrane</keyword>
<evidence type="ECO:0000259" key="3">
    <source>
        <dbReference type="Pfam" id="PF25917"/>
    </source>
</evidence>
<gene>
    <name evidence="4" type="ORF">C427_0518</name>
</gene>
<dbReference type="KEGG" id="gps:C427_0518"/>
<dbReference type="Pfam" id="PF25917">
    <property type="entry name" value="BSH_RND"/>
    <property type="match status" value="1"/>
</dbReference>
<accession>K6Z1G5</accession>
<evidence type="ECO:0000256" key="1">
    <source>
        <dbReference type="ARBA" id="ARBA00009477"/>
    </source>
</evidence>
<dbReference type="GO" id="GO:1990281">
    <property type="term" value="C:efflux pump complex"/>
    <property type="evidence" value="ECO:0007669"/>
    <property type="project" value="TreeGrafter"/>
</dbReference>
<feature type="domain" description="Multidrug resistance protein MdtA-like barrel-sandwich hybrid" evidence="3">
    <location>
        <begin position="79"/>
        <end position="218"/>
    </location>
</feature>
<dbReference type="OrthoDB" id="266524at2"/>
<dbReference type="NCBIfam" id="TIGR01730">
    <property type="entry name" value="RND_mfp"/>
    <property type="match status" value="1"/>
</dbReference>
<protein>
    <recommendedName>
        <fullName evidence="3">Multidrug resistance protein MdtA-like barrel-sandwich hybrid domain-containing protein</fullName>
    </recommendedName>
</protein>
<dbReference type="PATRIC" id="fig|1129794.4.peg.513"/>
<evidence type="ECO:0000256" key="2">
    <source>
        <dbReference type="SAM" id="Phobius"/>
    </source>
</evidence>
<dbReference type="Gene3D" id="1.10.287.470">
    <property type="entry name" value="Helix hairpin bin"/>
    <property type="match status" value="1"/>
</dbReference>
<sequence>MTNANQLLHQSRYKKYLIWLIPFISLFALVVLMKASGNGQTQQAPTEVKKLLVNVMPIQWDQQYVQRRLVVGRAEAPQTAAIGFDLSGPVMDILVDEGQWVVEGQILAKLDDQRFRAQMNELSAILNRATSEANLAKISLKRVVELVDRKLESAQRLDESRESVNAAKAFVDEILARRQTLLVEIGKTKLLAPFAGSVVSRLVDKGTVVRAGQTLFNLQQSGQLEVRFALSADYVDKFSLEQVITLSTHSDQVLGKIKSIAQQRRLDTRTVDIIVSLTEQNTAILPGDLLHIDISSNINAQGFWVPRKALVSNVRGLWSLFAVEAIDGEHQLVAKLVEMVHADDKKSFVRGALQEGEPVVIEGVQRLVPGQKVLINDNPETLANVILGSP</sequence>
<name>K6Z1G5_9ALTE</name>
<comment type="similarity">
    <text evidence="1">Belongs to the membrane fusion protein (MFP) (TC 8.A.1) family.</text>
</comment>
<keyword evidence="5" id="KW-1185">Reference proteome</keyword>
<dbReference type="HOGENOM" id="CLU_018816_1_0_6"/>
<dbReference type="STRING" id="1129794.C427_0518"/>
<dbReference type="PANTHER" id="PTHR30469">
    <property type="entry name" value="MULTIDRUG RESISTANCE PROTEIN MDTA"/>
    <property type="match status" value="1"/>
</dbReference>
<evidence type="ECO:0000313" key="4">
    <source>
        <dbReference type="EMBL" id="AGH42628.1"/>
    </source>
</evidence>
<dbReference type="InterPro" id="IPR006143">
    <property type="entry name" value="RND_pump_MFP"/>
</dbReference>
<dbReference type="Gene3D" id="2.40.420.20">
    <property type="match status" value="1"/>
</dbReference>
<dbReference type="EMBL" id="CP003837">
    <property type="protein sequence ID" value="AGH42628.1"/>
    <property type="molecule type" value="Genomic_DNA"/>
</dbReference>
<reference evidence="4 5" key="1">
    <citation type="journal article" date="2013" name="Genome Announc.">
        <title>Complete Genome Sequence of Glaciecola psychrophila Strain 170T.</title>
        <authorList>
            <person name="Yin J."/>
            <person name="Chen J."/>
            <person name="Liu G."/>
            <person name="Yu Y."/>
            <person name="Song L."/>
            <person name="Wang X."/>
            <person name="Qu X."/>
        </authorList>
    </citation>
    <scope>NUCLEOTIDE SEQUENCE [LARGE SCALE GENOMIC DNA]</scope>
    <source>
        <strain evidence="4 5">170</strain>
    </source>
</reference>
<dbReference type="eggNOG" id="COG0845">
    <property type="taxonomic scope" value="Bacteria"/>
</dbReference>
<dbReference type="InterPro" id="IPR058625">
    <property type="entry name" value="MdtA-like_BSH"/>
</dbReference>
<dbReference type="SUPFAM" id="SSF111369">
    <property type="entry name" value="HlyD-like secretion proteins"/>
    <property type="match status" value="1"/>
</dbReference>
<dbReference type="Gene3D" id="2.40.50.100">
    <property type="match status" value="1"/>
</dbReference>
<dbReference type="GO" id="GO:0015562">
    <property type="term" value="F:efflux transmembrane transporter activity"/>
    <property type="evidence" value="ECO:0007669"/>
    <property type="project" value="TreeGrafter"/>
</dbReference>
<dbReference type="RefSeq" id="WP_007640383.1">
    <property type="nucleotide sequence ID" value="NC_020514.1"/>
</dbReference>